<dbReference type="Pfam" id="PF00581">
    <property type="entry name" value="Rhodanese"/>
    <property type="match status" value="1"/>
</dbReference>
<evidence type="ECO:0000256" key="2">
    <source>
        <dbReference type="SAM" id="SignalP"/>
    </source>
</evidence>
<dbReference type="PROSITE" id="PS50206">
    <property type="entry name" value="RHODANESE_3"/>
    <property type="match status" value="1"/>
</dbReference>
<dbReference type="AlphaFoldDB" id="A0A1I8MFJ7"/>
<keyword evidence="5" id="KW-1185">Reference proteome</keyword>
<accession>A0A1I8MFJ7</accession>
<keyword evidence="2" id="KW-0732">Signal</keyword>
<feature type="signal peptide" evidence="2">
    <location>
        <begin position="1"/>
        <end position="24"/>
    </location>
</feature>
<dbReference type="OrthoDB" id="566238at2759"/>
<dbReference type="GeneID" id="101897597"/>
<dbReference type="EnsemblMetazoa" id="MDOA004391-RA">
    <property type="protein sequence ID" value="MDOA004391-PA"/>
    <property type="gene ID" value="MDOA004391"/>
</dbReference>
<evidence type="ECO:0000256" key="1">
    <source>
        <dbReference type="SAM" id="MobiDB-lite"/>
    </source>
</evidence>
<reference evidence="4" key="1">
    <citation type="submission" date="2020-05" db="UniProtKB">
        <authorList>
            <consortium name="EnsemblMetazoa"/>
        </authorList>
    </citation>
    <scope>IDENTIFICATION</scope>
    <source>
        <strain evidence="4">Aabys</strain>
    </source>
</reference>
<dbReference type="CDD" id="cd01519">
    <property type="entry name" value="RHOD_HSP67B2"/>
    <property type="match status" value="1"/>
</dbReference>
<dbReference type="PANTHER" id="PTHR44086:SF10">
    <property type="entry name" value="THIOSULFATE SULFURTRANSFERASE_RHODANESE-LIKE DOMAIN-CONTAINING PROTEIN 3"/>
    <property type="match status" value="1"/>
</dbReference>
<dbReference type="InterPro" id="IPR001763">
    <property type="entry name" value="Rhodanese-like_dom"/>
</dbReference>
<organism evidence="4">
    <name type="scientific">Musca domestica</name>
    <name type="common">House fly</name>
    <dbReference type="NCBI Taxonomy" id="7370"/>
    <lineage>
        <taxon>Eukaryota</taxon>
        <taxon>Metazoa</taxon>
        <taxon>Ecdysozoa</taxon>
        <taxon>Arthropoda</taxon>
        <taxon>Hexapoda</taxon>
        <taxon>Insecta</taxon>
        <taxon>Pterygota</taxon>
        <taxon>Neoptera</taxon>
        <taxon>Endopterygota</taxon>
        <taxon>Diptera</taxon>
        <taxon>Brachycera</taxon>
        <taxon>Muscomorpha</taxon>
        <taxon>Muscoidea</taxon>
        <taxon>Muscidae</taxon>
        <taxon>Musca</taxon>
    </lineage>
</organism>
<dbReference type="RefSeq" id="XP_005189452.1">
    <property type="nucleotide sequence ID" value="XM_005189395.3"/>
</dbReference>
<dbReference type="eggNOG" id="KOG1530">
    <property type="taxonomic scope" value="Eukaryota"/>
</dbReference>
<dbReference type="STRING" id="7370.A0A1I8MFJ7"/>
<dbReference type="VEuPathDB" id="VectorBase:MDOMA2_007512"/>
<dbReference type="VEuPathDB" id="VectorBase:MDOA004391"/>
<dbReference type="SUPFAM" id="SSF52821">
    <property type="entry name" value="Rhodanese/Cell cycle control phosphatase"/>
    <property type="match status" value="1"/>
</dbReference>
<reference evidence="6" key="2">
    <citation type="submission" date="2025-04" db="UniProtKB">
        <authorList>
            <consortium name="RefSeq"/>
        </authorList>
    </citation>
    <scope>IDENTIFICATION</scope>
    <source>
        <strain evidence="6">Aabys</strain>
    </source>
</reference>
<dbReference type="Gene3D" id="3.40.250.10">
    <property type="entry name" value="Rhodanese-like domain"/>
    <property type="match status" value="1"/>
</dbReference>
<gene>
    <name evidence="4" type="primary">101897597</name>
    <name evidence="6" type="synonym">LOC101897597</name>
</gene>
<feature type="chain" id="PRO_5044560273" evidence="2">
    <location>
        <begin position="25"/>
        <end position="174"/>
    </location>
</feature>
<feature type="compositionally biased region" description="Low complexity" evidence="1">
    <location>
        <begin position="22"/>
        <end position="31"/>
    </location>
</feature>
<proteinExistence type="predicted"/>
<evidence type="ECO:0000313" key="4">
    <source>
        <dbReference type="EnsemblMetazoa" id="MDOA004391-PA"/>
    </source>
</evidence>
<evidence type="ECO:0000259" key="3">
    <source>
        <dbReference type="PROSITE" id="PS50206"/>
    </source>
</evidence>
<dbReference type="InterPro" id="IPR036873">
    <property type="entry name" value="Rhodanese-like_dom_sf"/>
</dbReference>
<evidence type="ECO:0000313" key="6">
    <source>
        <dbReference type="RefSeq" id="XP_005189452.1"/>
    </source>
</evidence>
<name>A0A1I8MFJ7_MUSDO</name>
<dbReference type="Proteomes" id="UP001652621">
    <property type="component" value="Unplaced"/>
</dbReference>
<keyword evidence="6" id="KW-0346">Stress response</keyword>
<protein>
    <submittedName>
        <fullName evidence="6">Heat shock protein 67B2</fullName>
    </submittedName>
</protein>
<feature type="domain" description="Rhodanese" evidence="3">
    <location>
        <begin position="71"/>
        <end position="171"/>
    </location>
</feature>
<dbReference type="KEGG" id="mde:101897597"/>
<evidence type="ECO:0000313" key="5">
    <source>
        <dbReference type="Proteomes" id="UP001652621"/>
    </source>
</evidence>
<dbReference type="SMART" id="SM00450">
    <property type="entry name" value="RHOD"/>
    <property type="match status" value="1"/>
</dbReference>
<feature type="region of interest" description="Disordered" evidence="1">
    <location>
        <begin position="22"/>
        <end position="52"/>
    </location>
</feature>
<dbReference type="PANTHER" id="PTHR44086">
    <property type="entry name" value="THIOSULFATE SULFURTRANSFERASE RDL2, MITOCHONDRIAL-RELATED"/>
    <property type="match status" value="1"/>
</dbReference>
<sequence>MSLCRFAFVVTAIVALSFSTSTSGQQLTSGGEESSAMGLTSSTDNSHKDTPKMSGNIKIVDYDFVKNLPNLHPEILLIDVREPQELQETGQIPTSINIPLATVKQVLGEQTSAEEFKQKFSREKPSLDSPIVFYCRSGRRSQMAAETAVALGYTNIMNYKGSWLDWAKHEGLPQ</sequence>